<dbReference type="EMBL" id="CP113517">
    <property type="protein sequence ID" value="WAR43630.1"/>
    <property type="molecule type" value="Genomic_DNA"/>
</dbReference>
<reference evidence="1" key="1">
    <citation type="submission" date="2022-11" db="EMBL/GenBank/DDBJ databases">
        <title>Methylomonas rapida sp. nov., Carotenoid-Producing Obligate Methanotrophs with High Growth Characteristics and Biotechnological Potential.</title>
        <authorList>
            <person name="Tikhonova E.N."/>
            <person name="Suleimanov R.Z."/>
            <person name="Miroshnikov K."/>
            <person name="Oshkin I.Y."/>
            <person name="Belova S.E."/>
            <person name="Danilova O.V."/>
            <person name="Ashikhmin A."/>
            <person name="Konopkin A."/>
            <person name="But S.Y."/>
            <person name="Khmelenina V.N."/>
            <person name="Kuznetsov N."/>
            <person name="Pimenov N.V."/>
            <person name="Dedysh S.N."/>
        </authorList>
    </citation>
    <scope>NUCLEOTIDE SEQUENCE</scope>
    <source>
        <strain evidence="1">MP1</strain>
    </source>
</reference>
<evidence type="ECO:0000313" key="1">
    <source>
        <dbReference type="EMBL" id="WAR43630.1"/>
    </source>
</evidence>
<keyword evidence="2" id="KW-1185">Reference proteome</keyword>
<dbReference type="RefSeq" id="WP_255188621.1">
    <property type="nucleotide sequence ID" value="NZ_CP113517.1"/>
</dbReference>
<accession>A0ABY7GHI9</accession>
<evidence type="ECO:0008006" key="3">
    <source>
        <dbReference type="Google" id="ProtNLM"/>
    </source>
</evidence>
<dbReference type="Proteomes" id="UP001162780">
    <property type="component" value="Chromosome"/>
</dbReference>
<name>A0ABY7GHI9_9GAMM</name>
<proteinExistence type="predicted"/>
<protein>
    <recommendedName>
        <fullName evidence="3">Lysis protein</fullName>
    </recommendedName>
</protein>
<gene>
    <name evidence="1" type="ORF">NM686_014750</name>
</gene>
<sequence length="168" mass="18056">MNPLFIVALLCSVGGLLAGGGAVDMLRRADIAILKASQAAALADAEQLYRRRLADEQERGFALSDKLAKTETQLTQRTLEVSRALSKVTTGRACLGNDAVRLLNRAPRDDPTVPETAGPSVTEGGAVATDTDVAGWIGNAQWQYDTCRARLNTLIDFETGRPDDRTKQ</sequence>
<organism evidence="1 2">
    <name type="scientific">Methylomonas rapida</name>
    <dbReference type="NCBI Taxonomy" id="2963939"/>
    <lineage>
        <taxon>Bacteria</taxon>
        <taxon>Pseudomonadati</taxon>
        <taxon>Pseudomonadota</taxon>
        <taxon>Gammaproteobacteria</taxon>
        <taxon>Methylococcales</taxon>
        <taxon>Methylococcaceae</taxon>
        <taxon>Methylomonas</taxon>
    </lineage>
</organism>
<evidence type="ECO:0000313" key="2">
    <source>
        <dbReference type="Proteomes" id="UP001162780"/>
    </source>
</evidence>